<organism evidence="15">
    <name type="scientific">Staphylothermus marinus</name>
    <dbReference type="NCBI Taxonomy" id="2280"/>
    <lineage>
        <taxon>Archaea</taxon>
        <taxon>Thermoproteota</taxon>
        <taxon>Thermoprotei</taxon>
        <taxon>Desulfurococcales</taxon>
        <taxon>Desulfurococcaceae</taxon>
        <taxon>Staphylothermus</taxon>
    </lineage>
</organism>
<comment type="similarity">
    <text evidence="1 10">Belongs to the GTP-binding SRP family. SRP54 subfamily.</text>
</comment>
<protein>
    <recommendedName>
        <fullName evidence="10">Signal recognition particle 54 kDa protein</fullName>
        <shortName evidence="10">SRP54</shortName>
        <ecNumber evidence="10">3.6.5.4</ecNumber>
    </recommendedName>
</protein>
<comment type="subcellular location">
    <subcellularLocation>
        <location evidence="10">Cytoplasm</location>
    </subcellularLocation>
    <text evidence="10">The SRP-RNC complex is targeted to the cytoplasmic membrane.</text>
</comment>
<dbReference type="Pfam" id="PF02978">
    <property type="entry name" value="SRP_SPB"/>
    <property type="match status" value="1"/>
</dbReference>
<keyword evidence="6 10" id="KW-0342">GTP-binding</keyword>
<dbReference type="EC" id="3.6.5.4" evidence="10"/>
<dbReference type="Gene3D" id="3.40.50.300">
    <property type="entry name" value="P-loop containing nucleotide triphosphate hydrolases"/>
    <property type="match status" value="1"/>
</dbReference>
<dbReference type="GO" id="GO:0006614">
    <property type="term" value="P:SRP-dependent cotranslational protein targeting to membrane"/>
    <property type="evidence" value="ECO:0007669"/>
    <property type="project" value="InterPro"/>
</dbReference>
<evidence type="ECO:0000259" key="12">
    <source>
        <dbReference type="SMART" id="SM00962"/>
    </source>
</evidence>
<dbReference type="InterPro" id="IPR004125">
    <property type="entry name" value="Signal_recog_particle_SRP54_M"/>
</dbReference>
<dbReference type="InterPro" id="IPR000897">
    <property type="entry name" value="SRP54_GTPase_dom"/>
</dbReference>
<evidence type="ECO:0000259" key="13">
    <source>
        <dbReference type="SMART" id="SM00963"/>
    </source>
</evidence>
<dbReference type="InterPro" id="IPR013822">
    <property type="entry name" value="Signal_recog_particl_SRP54_hlx"/>
</dbReference>
<proteinExistence type="inferred from homology"/>
<comment type="function">
    <text evidence="10">Involved in targeting and insertion of nascent membrane proteins into the cytoplasmic membrane. Binds to the hydrophobic signal sequence of the ribosome-nascent chain (RNC) as it emerges from the ribosomes. The SRP-RNC complex is then targeted to the cytoplasmic membrane where it interacts with the SRP receptor FtsY.</text>
</comment>
<evidence type="ECO:0000256" key="5">
    <source>
        <dbReference type="ARBA" id="ARBA00022884"/>
    </source>
</evidence>
<dbReference type="Gene3D" id="1.10.260.30">
    <property type="entry name" value="Signal recognition particle, SRP54 subunit, M-domain"/>
    <property type="match status" value="1"/>
</dbReference>
<feature type="domain" description="AAA+ ATPase" evidence="11">
    <location>
        <begin position="95"/>
        <end position="296"/>
    </location>
</feature>
<dbReference type="SUPFAM" id="SSF47364">
    <property type="entry name" value="Domain of the SRP/SRP receptor G-proteins"/>
    <property type="match status" value="1"/>
</dbReference>
<dbReference type="HAMAP" id="MF_00306">
    <property type="entry name" value="SRP54"/>
    <property type="match status" value="1"/>
</dbReference>
<keyword evidence="8 10" id="KW-0687">Ribonucleoprotein</keyword>
<feature type="binding site" evidence="10">
    <location>
        <begin position="185"/>
        <end position="189"/>
    </location>
    <ligand>
        <name>GTP</name>
        <dbReference type="ChEBI" id="CHEBI:37565"/>
    </ligand>
</feature>
<accession>A0A7C4NPR3</accession>
<dbReference type="Pfam" id="PF00448">
    <property type="entry name" value="SRP54"/>
    <property type="match status" value="1"/>
</dbReference>
<dbReference type="Pfam" id="PF02881">
    <property type="entry name" value="SRP54_N"/>
    <property type="match status" value="1"/>
</dbReference>
<dbReference type="AlphaFoldDB" id="A0A7C4NPR3"/>
<dbReference type="InterPro" id="IPR036225">
    <property type="entry name" value="SRP/SRP_N"/>
</dbReference>
<dbReference type="PANTHER" id="PTHR11564:SF5">
    <property type="entry name" value="SIGNAL RECOGNITION PARTICLE SUBUNIT SRP54"/>
    <property type="match status" value="1"/>
</dbReference>
<dbReference type="EMBL" id="DTBP01000022">
    <property type="protein sequence ID" value="HGQ74089.1"/>
    <property type="molecule type" value="Genomic_DNA"/>
</dbReference>
<comment type="domain">
    <text evidence="10">Composed of three domains: the N-terminal N domain, which is responsible for interactions with the ribosome, the central G domain, which binds GTP, and the C-terminal M domain, which binds the RNA and the signal sequence of the RNC.</text>
</comment>
<evidence type="ECO:0000313" key="14">
    <source>
        <dbReference type="EMBL" id="HGQ59330.1"/>
    </source>
</evidence>
<evidence type="ECO:0000256" key="6">
    <source>
        <dbReference type="ARBA" id="ARBA00023134"/>
    </source>
</evidence>
<comment type="subunit">
    <text evidence="9 10">Part of the signal recognition particle protein translocation system, which is composed of SRP and FtsY. Archaeal SRP consists of a 7S RNA molecule of 300 nucleotides and two protein subunits: SRP54 and SRP19.</text>
</comment>
<dbReference type="PANTHER" id="PTHR11564">
    <property type="entry name" value="SIGNAL RECOGNITION PARTICLE 54K PROTEIN SRP54"/>
    <property type="match status" value="1"/>
</dbReference>
<keyword evidence="3 10" id="KW-0547">Nucleotide-binding</keyword>
<feature type="domain" description="SRP54-type proteins GTP-binding" evidence="12">
    <location>
        <begin position="96"/>
        <end position="291"/>
    </location>
</feature>
<evidence type="ECO:0000256" key="2">
    <source>
        <dbReference type="ARBA" id="ARBA00022490"/>
    </source>
</evidence>
<evidence type="ECO:0000313" key="15">
    <source>
        <dbReference type="EMBL" id="HGQ74089.1"/>
    </source>
</evidence>
<evidence type="ECO:0000256" key="1">
    <source>
        <dbReference type="ARBA" id="ARBA00005450"/>
    </source>
</evidence>
<dbReference type="GO" id="GO:0005525">
    <property type="term" value="F:GTP binding"/>
    <property type="evidence" value="ECO:0007669"/>
    <property type="project" value="UniProtKB-UniRule"/>
</dbReference>
<keyword evidence="5 10" id="KW-0694">RNA-binding</keyword>
<evidence type="ECO:0000256" key="4">
    <source>
        <dbReference type="ARBA" id="ARBA00022801"/>
    </source>
</evidence>
<evidence type="ECO:0000256" key="8">
    <source>
        <dbReference type="ARBA" id="ARBA00023274"/>
    </source>
</evidence>
<dbReference type="FunFam" id="3.40.50.300:FF:000022">
    <property type="entry name" value="Signal recognition particle 54 kDa subunit"/>
    <property type="match status" value="1"/>
</dbReference>
<keyword evidence="4 10" id="KW-0378">Hydrolase</keyword>
<dbReference type="SMART" id="SM00382">
    <property type="entry name" value="AAA"/>
    <property type="match status" value="1"/>
</dbReference>
<dbReference type="SUPFAM" id="SSF47446">
    <property type="entry name" value="Signal peptide-binding domain"/>
    <property type="match status" value="1"/>
</dbReference>
<dbReference type="InterPro" id="IPR022941">
    <property type="entry name" value="SRP54"/>
</dbReference>
<keyword evidence="2 10" id="KW-0963">Cytoplasm</keyword>
<comment type="catalytic activity">
    <reaction evidence="10">
        <text>GTP + H2O = GDP + phosphate + H(+)</text>
        <dbReference type="Rhea" id="RHEA:19669"/>
        <dbReference type="ChEBI" id="CHEBI:15377"/>
        <dbReference type="ChEBI" id="CHEBI:15378"/>
        <dbReference type="ChEBI" id="CHEBI:37565"/>
        <dbReference type="ChEBI" id="CHEBI:43474"/>
        <dbReference type="ChEBI" id="CHEBI:58189"/>
        <dbReference type="EC" id="3.6.5.4"/>
    </reaction>
</comment>
<evidence type="ECO:0000256" key="10">
    <source>
        <dbReference type="HAMAP-Rule" id="MF_00306"/>
    </source>
</evidence>
<keyword evidence="7 10" id="KW-0733">Signal recognition particle</keyword>
<dbReference type="EMBL" id="DTBE01000036">
    <property type="protein sequence ID" value="HGQ59330.1"/>
    <property type="molecule type" value="Genomic_DNA"/>
</dbReference>
<dbReference type="CDD" id="cd17875">
    <property type="entry name" value="SRP54_G"/>
    <property type="match status" value="1"/>
</dbReference>
<dbReference type="SMART" id="SM00962">
    <property type="entry name" value="SRP54"/>
    <property type="match status" value="1"/>
</dbReference>
<feature type="binding site" evidence="10">
    <location>
        <begin position="103"/>
        <end position="110"/>
    </location>
    <ligand>
        <name>GTP</name>
        <dbReference type="ChEBI" id="CHEBI:37565"/>
    </ligand>
</feature>
<dbReference type="GO" id="GO:0008312">
    <property type="term" value="F:7S RNA binding"/>
    <property type="evidence" value="ECO:0007669"/>
    <property type="project" value="UniProtKB-UniRule"/>
</dbReference>
<dbReference type="Gene3D" id="1.20.120.140">
    <property type="entry name" value="Signal recognition particle SRP54, nucleotide-binding domain"/>
    <property type="match status" value="1"/>
</dbReference>
<evidence type="ECO:0000256" key="9">
    <source>
        <dbReference type="ARBA" id="ARBA00064051"/>
    </source>
</evidence>
<dbReference type="InterPro" id="IPR036891">
    <property type="entry name" value="Signal_recog_part_SRP54_M_sf"/>
</dbReference>
<feature type="domain" description="Signal recognition particle SRP54 helical bundle" evidence="13">
    <location>
        <begin position="2"/>
        <end position="82"/>
    </location>
</feature>
<dbReference type="InterPro" id="IPR042101">
    <property type="entry name" value="SRP54_N_sf"/>
</dbReference>
<evidence type="ECO:0000256" key="3">
    <source>
        <dbReference type="ARBA" id="ARBA00022741"/>
    </source>
</evidence>
<gene>
    <name evidence="10" type="primary">srp54</name>
    <name evidence="14" type="ORF">ENU09_01200</name>
    <name evidence="15" type="ORF">ENU20_03315</name>
</gene>
<sequence>MVFEGVKKAISKFLSRGDYEKAVEDFVKDLEKELIKSDVNLKVVVEVSKNIKRRALDEEPPVGVSRREWFISIVYEELVKMLGGDARGVQKPSKKPWIMLLVGLQGSGKTTTAAKIAYYYKLEGYRVGLVCADTYRPAAYEQLKQLGDSIGVLVYGEPGSSDSIAISKKGVEYFVNKGFDIIIIDTAGRHHKEEALLDEMKKISEEVKPDEVMLVIDAAMGQQAYNLAKAFHDVTPIGSITVTKLDGSAKGGGALSAVAATGAKIKFIGTGEKIDELEVFNPKRFIARILGLGDLESIIEKIQRLKIEFTEKDLEDMLTGKINMRLIYKQLVNIRKLGPLGKILQSIPGLGFKIPFDIDSKELEKKVSRWIAAINSMTYEELDNPDIIDKKRMRRIAMGAGIDVENVKELLKQYDLMKKISKQIGRRRDLLKSLENFDKIFRIK</sequence>
<name>A0A7C4NPR3_STAMA</name>
<evidence type="ECO:0000259" key="11">
    <source>
        <dbReference type="SMART" id="SM00382"/>
    </source>
</evidence>
<comment type="caution">
    <text evidence="15">The sequence shown here is derived from an EMBL/GenBank/DDBJ whole genome shotgun (WGS) entry which is preliminary data.</text>
</comment>
<dbReference type="GO" id="GO:0048500">
    <property type="term" value="C:signal recognition particle"/>
    <property type="evidence" value="ECO:0007669"/>
    <property type="project" value="UniProtKB-UniRule"/>
</dbReference>
<dbReference type="SUPFAM" id="SSF52540">
    <property type="entry name" value="P-loop containing nucleoside triphosphate hydrolases"/>
    <property type="match status" value="1"/>
</dbReference>
<dbReference type="SMART" id="SM00963">
    <property type="entry name" value="SRP54_N"/>
    <property type="match status" value="1"/>
</dbReference>
<dbReference type="InterPro" id="IPR003593">
    <property type="entry name" value="AAA+_ATPase"/>
</dbReference>
<dbReference type="GO" id="GO:0003924">
    <property type="term" value="F:GTPase activity"/>
    <property type="evidence" value="ECO:0007669"/>
    <property type="project" value="UniProtKB-UniRule"/>
</dbReference>
<evidence type="ECO:0000256" key="7">
    <source>
        <dbReference type="ARBA" id="ARBA00023135"/>
    </source>
</evidence>
<dbReference type="InterPro" id="IPR027417">
    <property type="entry name" value="P-loop_NTPase"/>
</dbReference>
<feature type="binding site" evidence="10">
    <location>
        <begin position="243"/>
        <end position="246"/>
    </location>
    <ligand>
        <name>GTP</name>
        <dbReference type="ChEBI" id="CHEBI:37565"/>
    </ligand>
</feature>
<reference evidence="15" key="1">
    <citation type="journal article" date="2020" name="mSystems">
        <title>Genome- and Community-Level Interaction Insights into Carbon Utilization and Element Cycling Functions of Hydrothermarchaeota in Hydrothermal Sediment.</title>
        <authorList>
            <person name="Zhou Z."/>
            <person name="Liu Y."/>
            <person name="Xu W."/>
            <person name="Pan J."/>
            <person name="Luo Z.H."/>
            <person name="Li M."/>
        </authorList>
    </citation>
    <scope>NUCLEOTIDE SEQUENCE [LARGE SCALE GENOMIC DNA]</scope>
    <source>
        <strain evidence="14">SpSt-638</strain>
        <strain evidence="15">SpSt-648</strain>
    </source>
</reference>